<accession>A0ABR7NRP5</accession>
<dbReference type="Pfam" id="PF05857">
    <property type="entry name" value="TraX"/>
    <property type="match status" value="1"/>
</dbReference>
<name>A0ABR7NRP5_9FIRM</name>
<protein>
    <recommendedName>
        <fullName evidence="4">Conjugal transfer protein TraX</fullName>
    </recommendedName>
</protein>
<feature type="transmembrane region" description="Helical" evidence="1">
    <location>
        <begin position="192"/>
        <end position="215"/>
    </location>
</feature>
<dbReference type="EMBL" id="JACRTJ010000011">
    <property type="protein sequence ID" value="MBC8598554.1"/>
    <property type="molecule type" value="Genomic_DNA"/>
</dbReference>
<keyword evidence="1" id="KW-0812">Transmembrane</keyword>
<feature type="transmembrane region" description="Helical" evidence="1">
    <location>
        <begin position="169"/>
        <end position="186"/>
    </location>
</feature>
<reference evidence="2 3" key="1">
    <citation type="submission" date="2020-08" db="EMBL/GenBank/DDBJ databases">
        <title>Genome public.</title>
        <authorList>
            <person name="Liu C."/>
            <person name="Sun Q."/>
        </authorList>
    </citation>
    <scope>NUCLEOTIDE SEQUENCE [LARGE SCALE GENOMIC DNA]</scope>
    <source>
        <strain evidence="2 3">BX10</strain>
    </source>
</reference>
<evidence type="ECO:0000313" key="2">
    <source>
        <dbReference type="EMBL" id="MBC8598554.1"/>
    </source>
</evidence>
<evidence type="ECO:0008006" key="4">
    <source>
        <dbReference type="Google" id="ProtNLM"/>
    </source>
</evidence>
<feature type="transmembrane region" description="Helical" evidence="1">
    <location>
        <begin position="12"/>
        <end position="31"/>
    </location>
</feature>
<keyword evidence="3" id="KW-1185">Reference proteome</keyword>
<dbReference type="Proteomes" id="UP000647491">
    <property type="component" value="Unassembled WGS sequence"/>
</dbReference>
<evidence type="ECO:0000256" key="1">
    <source>
        <dbReference type="SAM" id="Phobius"/>
    </source>
</evidence>
<keyword evidence="1" id="KW-1133">Transmembrane helix</keyword>
<dbReference type="InterPro" id="IPR008875">
    <property type="entry name" value="TraX"/>
</dbReference>
<feature type="transmembrane region" description="Helical" evidence="1">
    <location>
        <begin position="227"/>
        <end position="250"/>
    </location>
</feature>
<gene>
    <name evidence="2" type="ORF">H8708_04795</name>
</gene>
<keyword evidence="1" id="KW-0472">Membrane</keyword>
<proteinExistence type="predicted"/>
<feature type="transmembrane region" description="Helical" evidence="1">
    <location>
        <begin position="51"/>
        <end position="69"/>
    </location>
</feature>
<organism evidence="2 3">
    <name type="scientific">Enterocloster hominis</name>
    <name type="common">ex Liu et al. 2021</name>
    <dbReference type="NCBI Taxonomy" id="2763663"/>
    <lineage>
        <taxon>Bacteria</taxon>
        <taxon>Bacillati</taxon>
        <taxon>Bacillota</taxon>
        <taxon>Clostridia</taxon>
        <taxon>Lachnospirales</taxon>
        <taxon>Lachnospiraceae</taxon>
        <taxon>Enterocloster</taxon>
    </lineage>
</organism>
<sequence>MLVRQRTYSASDLKLIAMGTMVLDHLAFHLMERGGMDLPMAWYIVGTAMRLAGRVAFPLYGFFLVQGFFHTGDWGKYMKRMVLLALVSEIPFNLICSGRPMYPVQNTLVTLSISLLALKGIRAVQTWEPEEGAFGGRAGAVWLKTAAIVLTATASMAAAGLLNSDYGPLGVLFILTLYFYNGNFQAQSLAGGAVLILLEGIVWGGFGCIAFFFISRYNGTRGRRLGYLPYVFYPAHLLIIYFIGVLIYGIHF</sequence>
<comment type="caution">
    <text evidence="2">The sequence shown here is derived from an EMBL/GenBank/DDBJ whole genome shotgun (WGS) entry which is preliminary data.</text>
</comment>
<evidence type="ECO:0000313" key="3">
    <source>
        <dbReference type="Proteomes" id="UP000647491"/>
    </source>
</evidence>
<dbReference type="RefSeq" id="WP_262427140.1">
    <property type="nucleotide sequence ID" value="NZ_JACRTJ010000011.1"/>
</dbReference>